<dbReference type="PANTHER" id="PTHR31126:SF1">
    <property type="entry name" value="TYROSINE SPECIFIC PROTEIN PHOSPHATASES DOMAIN-CONTAINING PROTEIN"/>
    <property type="match status" value="1"/>
</dbReference>
<dbReference type="EMBL" id="JAOUSF010000005">
    <property type="protein sequence ID" value="MCU9614855.1"/>
    <property type="molecule type" value="Genomic_DNA"/>
</dbReference>
<dbReference type="RefSeq" id="WP_263074176.1">
    <property type="nucleotide sequence ID" value="NZ_JAOUSF010000005.1"/>
</dbReference>
<comment type="similarity">
    <text evidence="1">Belongs to the protein-tyrosine phosphatase family.</text>
</comment>
<evidence type="ECO:0000313" key="3">
    <source>
        <dbReference type="EMBL" id="MCU9614855.1"/>
    </source>
</evidence>
<comment type="caution">
    <text evidence="3">The sequence shown here is derived from an EMBL/GenBank/DDBJ whole genome shotgun (WGS) entry which is preliminary data.</text>
</comment>
<dbReference type="SUPFAM" id="SSF52799">
    <property type="entry name" value="(Phosphotyrosine protein) phosphatases II"/>
    <property type="match status" value="1"/>
</dbReference>
<sequence length="258" mass="29118">MKNVLQVVPLEGCVNFRDLGGYMTKNGERVKSGMLFRSGNLSELTEADRSLLQQMGIQKILDLRGFDEIEKFPDPKINDCTWHHTPLFADGSELAQVDSDSSFADILRRTKPGELLLKKNQDMVTYKTSFQQIFQLLLDTPDSPTLFHCMAGKDRTGAIAALILAVLGVPRETIVEDYLYTNEVVDQLNAHFDRIGYNDLPNVEQAVIDALMEARKEYIDAFLDGIEITFGGIENYSKEVLNLSTEEITLLKQHLLEK</sequence>
<dbReference type="InterPro" id="IPR016130">
    <property type="entry name" value="Tyr_Pase_AS"/>
</dbReference>
<gene>
    <name evidence="3" type="ORF">OEV98_15025</name>
</gene>
<dbReference type="AlphaFoldDB" id="A0AAE3IUG8"/>
<proteinExistence type="inferred from homology"/>
<evidence type="ECO:0000259" key="2">
    <source>
        <dbReference type="PROSITE" id="PS50056"/>
    </source>
</evidence>
<dbReference type="InterPro" id="IPR029021">
    <property type="entry name" value="Prot-tyrosine_phosphatase-like"/>
</dbReference>
<dbReference type="Proteomes" id="UP001209318">
    <property type="component" value="Unassembled WGS sequence"/>
</dbReference>
<reference evidence="3" key="1">
    <citation type="submission" date="2022-10" db="EMBL/GenBank/DDBJ databases">
        <title>Description of Fervidibacillus gen. nov. in the family Fervidibacillaceae fam. nov. with two species, Fervidibacillus albus sp. nov., and Fervidibacillus halotolerans sp. nov., isolated from tidal flat sediments.</title>
        <authorList>
            <person name="Kwon K.K."/>
            <person name="Yang S.-H."/>
        </authorList>
    </citation>
    <scope>NUCLEOTIDE SEQUENCE</scope>
    <source>
        <strain evidence="3">JCM 19140</strain>
    </source>
</reference>
<keyword evidence="4" id="KW-1185">Reference proteome</keyword>
<evidence type="ECO:0000256" key="1">
    <source>
        <dbReference type="ARBA" id="ARBA00009580"/>
    </source>
</evidence>
<name>A0AAE3IUG8_9BACI</name>
<dbReference type="InterPro" id="IPR000387">
    <property type="entry name" value="Tyr_Pase_dom"/>
</dbReference>
<dbReference type="PROSITE" id="PS50056">
    <property type="entry name" value="TYR_PHOSPHATASE_2"/>
    <property type="match status" value="1"/>
</dbReference>
<accession>A0AAE3IUG8</accession>
<feature type="domain" description="Tyrosine specific protein phosphatases" evidence="2">
    <location>
        <begin position="128"/>
        <end position="189"/>
    </location>
</feature>
<dbReference type="Gene3D" id="3.90.190.10">
    <property type="entry name" value="Protein tyrosine phosphatase superfamily"/>
    <property type="match status" value="1"/>
</dbReference>
<dbReference type="PROSITE" id="PS00383">
    <property type="entry name" value="TYR_PHOSPHATASE_1"/>
    <property type="match status" value="1"/>
</dbReference>
<evidence type="ECO:0000313" key="4">
    <source>
        <dbReference type="Proteomes" id="UP001209318"/>
    </source>
</evidence>
<dbReference type="GO" id="GO:0004721">
    <property type="term" value="F:phosphoprotein phosphatase activity"/>
    <property type="evidence" value="ECO:0007669"/>
    <property type="project" value="InterPro"/>
</dbReference>
<dbReference type="Pfam" id="PF13350">
    <property type="entry name" value="Y_phosphatase3"/>
    <property type="match status" value="1"/>
</dbReference>
<protein>
    <submittedName>
        <fullName evidence="3">Tyrosine-protein phosphatase</fullName>
    </submittedName>
</protein>
<organism evidence="3 4">
    <name type="scientific">Perspicuibacillus lycopersici</name>
    <dbReference type="NCBI Taxonomy" id="1325689"/>
    <lineage>
        <taxon>Bacteria</taxon>
        <taxon>Bacillati</taxon>
        <taxon>Bacillota</taxon>
        <taxon>Bacilli</taxon>
        <taxon>Bacillales</taxon>
        <taxon>Bacillaceae</taxon>
        <taxon>Perspicuibacillus</taxon>
    </lineage>
</organism>
<dbReference type="InterPro" id="IPR026893">
    <property type="entry name" value="Tyr/Ser_Pase_IphP-type"/>
</dbReference>
<dbReference type="PANTHER" id="PTHR31126">
    <property type="entry name" value="TYROSINE-PROTEIN PHOSPHATASE"/>
    <property type="match status" value="1"/>
</dbReference>